<keyword evidence="9" id="KW-1185">Reference proteome</keyword>
<evidence type="ECO:0000256" key="5">
    <source>
        <dbReference type="RuleBase" id="RU362066"/>
    </source>
</evidence>
<dbReference type="PANTHER" id="PTHR30288">
    <property type="entry name" value="FLAGELLAR CAP/ASSEMBLY PROTEIN FLID"/>
    <property type="match status" value="1"/>
</dbReference>
<keyword evidence="5" id="KW-0964">Secreted</keyword>
<dbReference type="InterPro" id="IPR010810">
    <property type="entry name" value="Flagellin_hook_IN_motif"/>
</dbReference>
<name>A0ABY5T2D9_9SPHN</name>
<evidence type="ECO:0000313" key="9">
    <source>
        <dbReference type="Proteomes" id="UP001065265"/>
    </source>
</evidence>
<evidence type="ECO:0000256" key="2">
    <source>
        <dbReference type="ARBA" id="ARBA00011255"/>
    </source>
</evidence>
<organism evidence="8 9">
    <name type="scientific">Qipengyuania spongiae</name>
    <dbReference type="NCBI Taxonomy" id="2909673"/>
    <lineage>
        <taxon>Bacteria</taxon>
        <taxon>Pseudomonadati</taxon>
        <taxon>Pseudomonadota</taxon>
        <taxon>Alphaproteobacteria</taxon>
        <taxon>Sphingomonadales</taxon>
        <taxon>Erythrobacteraceae</taxon>
        <taxon>Qipengyuania</taxon>
    </lineage>
</organism>
<evidence type="ECO:0000259" key="6">
    <source>
        <dbReference type="Pfam" id="PF02465"/>
    </source>
</evidence>
<dbReference type="Pfam" id="PF02465">
    <property type="entry name" value="FliD_N"/>
    <property type="match status" value="1"/>
</dbReference>
<proteinExistence type="inferred from homology"/>
<evidence type="ECO:0000256" key="1">
    <source>
        <dbReference type="ARBA" id="ARBA00009764"/>
    </source>
</evidence>
<accession>A0ABY5T2D9</accession>
<dbReference type="Proteomes" id="UP001065265">
    <property type="component" value="Chromosome"/>
</dbReference>
<dbReference type="Pfam" id="PF07196">
    <property type="entry name" value="Flagellin_IN"/>
    <property type="match status" value="1"/>
</dbReference>
<feature type="coiled-coil region" evidence="5">
    <location>
        <begin position="411"/>
        <end position="438"/>
    </location>
</feature>
<evidence type="ECO:0000256" key="4">
    <source>
        <dbReference type="ARBA" id="ARBA00023143"/>
    </source>
</evidence>
<keyword evidence="8" id="KW-0969">Cilium</keyword>
<reference evidence="8" key="1">
    <citation type="submission" date="2022-02" db="EMBL/GenBank/DDBJ databases">
        <title>Qipengyuania spongiae sp. nov., isolated from marine sponge.</title>
        <authorList>
            <person name="Li Z."/>
            <person name="Zhang M."/>
        </authorList>
    </citation>
    <scope>NUCLEOTIDE SEQUENCE</scope>
    <source>
        <strain evidence="8">PHS-Z21</strain>
    </source>
</reference>
<comment type="function">
    <text evidence="5">Required for morphogenesis and for the elongation of the flagellar filament by facilitating polymerization of the flagellin monomers at the tip of growing filament. Forms a capping structure, which prevents flagellin subunits (transported through the central channel of the flagellum) from leaking out without polymerization at the distal end.</text>
</comment>
<protein>
    <recommendedName>
        <fullName evidence="5">Flagellar hook-associated protein 2</fullName>
        <shortName evidence="5">HAP2</shortName>
    </recommendedName>
    <alternativeName>
        <fullName evidence="5">Flagellar cap protein</fullName>
    </alternativeName>
</protein>
<comment type="subcellular location">
    <subcellularLocation>
        <location evidence="5">Secreted</location>
    </subcellularLocation>
    <subcellularLocation>
        <location evidence="5">Bacterial flagellum</location>
    </subcellularLocation>
</comment>
<dbReference type="InterPro" id="IPR010809">
    <property type="entry name" value="FliD_C"/>
</dbReference>
<keyword evidence="3 5" id="KW-0175">Coiled coil</keyword>
<sequence length="472" mass="48471">MNVSASSIANSLGIGSGVDMTGLATQLAEAQFAGRNQRLTAQSETLERRISLAGSIRSSLTTFASALGDRLRTGDLAPLPTITNSAVAAVSSPIGTVGKGTYSLEVTKLASNQVLTGPNYARAADTVGAGRLTFRFGQTSATSFTEDTASTPLSIEIAPGATLNDVAAAINAKNGGLSAYVAQTDAGAQLVIKGADGAKKGFTIEAVEDGANPGLANLAWQPGGDPARLLKASADAEFLLDGIARRSSSNTIDNIAPGLSLSLTGINPGAPATIGFNNSTAALTSAMQDITGALNEIVADLRTATDPMTGDLARDSGARALKRTLSALGTTVILPNAPAGSPRTLAELGLAIQRDGSFTFDSARMAEVVNRDPAGVAAMFTTRIDGIYSTIDRIARSSSATSDPASLAGSVARYQSQSEQIRNDLDKLAEQQETLRANMVARFAKADSNVAASKSTLTFLQSQIDAWNAQKN</sequence>
<evidence type="ECO:0000256" key="3">
    <source>
        <dbReference type="ARBA" id="ARBA00023054"/>
    </source>
</evidence>
<dbReference type="InterPro" id="IPR003481">
    <property type="entry name" value="FliD_N"/>
</dbReference>
<dbReference type="RefSeq" id="WP_265558950.1">
    <property type="nucleotide sequence ID" value="NZ_CP092471.1"/>
</dbReference>
<keyword evidence="8" id="KW-0282">Flagellum</keyword>
<gene>
    <name evidence="8" type="primary">fliD</name>
    <name evidence="8" type="ORF">L1F33_00675</name>
</gene>
<comment type="subunit">
    <text evidence="2 5">Homopentamer.</text>
</comment>
<comment type="similarity">
    <text evidence="1 5">Belongs to the FliD family.</text>
</comment>
<evidence type="ECO:0000313" key="8">
    <source>
        <dbReference type="EMBL" id="UVI39511.1"/>
    </source>
</evidence>
<evidence type="ECO:0000259" key="7">
    <source>
        <dbReference type="Pfam" id="PF07195"/>
    </source>
</evidence>
<dbReference type="Pfam" id="PF07195">
    <property type="entry name" value="FliD_C"/>
    <property type="match status" value="1"/>
</dbReference>
<keyword evidence="4 5" id="KW-0975">Bacterial flagellum</keyword>
<feature type="domain" description="Flagellar hook-associated protein 2 N-terminal" evidence="6">
    <location>
        <begin position="16"/>
        <end position="113"/>
    </location>
</feature>
<feature type="domain" description="Flagellar hook-associated protein 2 C-terminal" evidence="7">
    <location>
        <begin position="234"/>
        <end position="450"/>
    </location>
</feature>
<dbReference type="PANTHER" id="PTHR30288:SF0">
    <property type="entry name" value="FLAGELLAR HOOK-ASSOCIATED PROTEIN 2"/>
    <property type="match status" value="1"/>
</dbReference>
<dbReference type="EMBL" id="CP092471">
    <property type="protein sequence ID" value="UVI39511.1"/>
    <property type="molecule type" value="Genomic_DNA"/>
</dbReference>
<keyword evidence="8" id="KW-0966">Cell projection</keyword>
<dbReference type="InterPro" id="IPR040026">
    <property type="entry name" value="FliD"/>
</dbReference>